<proteinExistence type="inferred from homology"/>
<evidence type="ECO:0000256" key="3">
    <source>
        <dbReference type="ARBA" id="ARBA00022989"/>
    </source>
</evidence>
<feature type="transmembrane region" description="Helical" evidence="5">
    <location>
        <begin position="131"/>
        <end position="150"/>
    </location>
</feature>
<dbReference type="PANTHER" id="PTHR23291:SF47">
    <property type="entry name" value="TRANSMEMBRANE BAX INHIBITOR MOTIF CONTAINING 7"/>
    <property type="match status" value="1"/>
</dbReference>
<accession>A0AAD8LPP3</accession>
<gene>
    <name evidence="6" type="ORF">BgAZ_304590</name>
</gene>
<dbReference type="EMBL" id="JAVEPI010000003">
    <property type="protein sequence ID" value="KAK1442941.1"/>
    <property type="molecule type" value="Genomic_DNA"/>
</dbReference>
<dbReference type="PANTHER" id="PTHR23291">
    <property type="entry name" value="BAX INHIBITOR-RELATED"/>
    <property type="match status" value="1"/>
</dbReference>
<evidence type="ECO:0000256" key="4">
    <source>
        <dbReference type="ARBA" id="ARBA00023136"/>
    </source>
</evidence>
<dbReference type="AlphaFoldDB" id="A0AAD8LPP3"/>
<dbReference type="GO" id="GO:0016020">
    <property type="term" value="C:membrane"/>
    <property type="evidence" value="ECO:0007669"/>
    <property type="project" value="UniProtKB-SubCell"/>
</dbReference>
<comment type="similarity">
    <text evidence="5">Belongs to the BI1 family.</text>
</comment>
<feature type="transmembrane region" description="Helical" evidence="5">
    <location>
        <begin position="221"/>
        <end position="243"/>
    </location>
</feature>
<keyword evidence="2 5" id="KW-0812">Transmembrane</keyword>
<dbReference type="Proteomes" id="UP001230268">
    <property type="component" value="Unassembled WGS sequence"/>
</dbReference>
<evidence type="ECO:0000313" key="6">
    <source>
        <dbReference type="EMBL" id="KAK1442941.1"/>
    </source>
</evidence>
<keyword evidence="4 5" id="KW-0472">Membrane</keyword>
<name>A0AAD8LPP3_BABGI</name>
<organism evidence="6 7">
    <name type="scientific">Babesia gibsoni</name>
    <dbReference type="NCBI Taxonomy" id="33632"/>
    <lineage>
        <taxon>Eukaryota</taxon>
        <taxon>Sar</taxon>
        <taxon>Alveolata</taxon>
        <taxon>Apicomplexa</taxon>
        <taxon>Aconoidasida</taxon>
        <taxon>Piroplasmida</taxon>
        <taxon>Babesiidae</taxon>
        <taxon>Babesia</taxon>
    </lineage>
</organism>
<evidence type="ECO:0000256" key="5">
    <source>
        <dbReference type="RuleBase" id="RU004379"/>
    </source>
</evidence>
<sequence length="248" mass="27362">MVADVKTDVAEYYDPEKNATGDHYCFSETTPTYIRHDFIKKVFAIVGLQLLATFGFVTLCCTVESVKIFMMEHPALMYTAAAIQGVACLLVFFMPSLVDRKGGAVTFTVVMTTCMSIVVAYVASTYAPFELAVACGITLGVTLSLIIFAFQTKWDFTSFIWYIFPIMIAMMISSVLLAIFPNKTAGIVYACIGAIIFSIVLVLDIQLVVGGKKYEWTIDDYVLAALCIYVDIINLFLHVLRLVGAFGD</sequence>
<feature type="transmembrane region" description="Helical" evidence="5">
    <location>
        <begin position="42"/>
        <end position="63"/>
    </location>
</feature>
<keyword evidence="7" id="KW-1185">Reference proteome</keyword>
<comment type="subcellular location">
    <subcellularLocation>
        <location evidence="1">Membrane</location>
        <topology evidence="1">Multi-pass membrane protein</topology>
    </subcellularLocation>
</comment>
<comment type="caution">
    <text evidence="6">The sequence shown here is derived from an EMBL/GenBank/DDBJ whole genome shotgun (WGS) entry which is preliminary data.</text>
</comment>
<feature type="transmembrane region" description="Helical" evidence="5">
    <location>
        <begin position="104"/>
        <end position="124"/>
    </location>
</feature>
<evidence type="ECO:0000256" key="2">
    <source>
        <dbReference type="ARBA" id="ARBA00022692"/>
    </source>
</evidence>
<feature type="transmembrane region" description="Helical" evidence="5">
    <location>
        <begin position="75"/>
        <end position="98"/>
    </location>
</feature>
<dbReference type="InterPro" id="IPR006214">
    <property type="entry name" value="Bax_inhibitor_1-related"/>
</dbReference>
<feature type="transmembrane region" description="Helical" evidence="5">
    <location>
        <begin position="156"/>
        <end position="180"/>
    </location>
</feature>
<evidence type="ECO:0000256" key="1">
    <source>
        <dbReference type="ARBA" id="ARBA00004141"/>
    </source>
</evidence>
<keyword evidence="3 5" id="KW-1133">Transmembrane helix</keyword>
<evidence type="ECO:0000313" key="7">
    <source>
        <dbReference type="Proteomes" id="UP001230268"/>
    </source>
</evidence>
<reference evidence="6" key="1">
    <citation type="submission" date="2023-08" db="EMBL/GenBank/DDBJ databases">
        <title>Draft sequence of the Babesia gibsoni genome.</title>
        <authorList>
            <person name="Yamagishi J.Y."/>
            <person name="Xuan X.X."/>
        </authorList>
    </citation>
    <scope>NUCLEOTIDE SEQUENCE</scope>
    <source>
        <strain evidence="6">Azabu</strain>
    </source>
</reference>
<dbReference type="Pfam" id="PF01027">
    <property type="entry name" value="Bax1-I"/>
    <property type="match status" value="1"/>
</dbReference>
<protein>
    <submittedName>
        <fullName evidence="6">Uncharacterized protein</fullName>
    </submittedName>
</protein>
<feature type="transmembrane region" description="Helical" evidence="5">
    <location>
        <begin position="187"/>
        <end position="209"/>
    </location>
</feature>